<keyword evidence="2" id="KW-1185">Reference proteome</keyword>
<sequence length="52" mass="5842">RRLARHSETKQQVSLLLARSSELVAQRSSATTQEHARSLQLTARLAQRPCLS</sequence>
<evidence type="ECO:0000313" key="1">
    <source>
        <dbReference type="EMBL" id="MCI64039.1"/>
    </source>
</evidence>
<feature type="non-terminal residue" evidence="1">
    <location>
        <position position="1"/>
    </location>
</feature>
<proteinExistence type="predicted"/>
<protein>
    <submittedName>
        <fullName evidence="1">Uncharacterized protein</fullName>
    </submittedName>
</protein>
<reference evidence="1 2" key="1">
    <citation type="journal article" date="2018" name="Front. Plant Sci.">
        <title>Red Clover (Trifolium pratense) and Zigzag Clover (T. medium) - A Picture of Genomic Similarities and Differences.</title>
        <authorList>
            <person name="Dluhosova J."/>
            <person name="Istvanek J."/>
            <person name="Nedelnik J."/>
            <person name="Repkova J."/>
        </authorList>
    </citation>
    <scope>NUCLEOTIDE SEQUENCE [LARGE SCALE GENOMIC DNA]</scope>
    <source>
        <strain evidence="2">cv. 10/8</strain>
        <tissue evidence="1">Leaf</tissue>
    </source>
</reference>
<name>A0A392TT18_9FABA</name>
<evidence type="ECO:0000313" key="2">
    <source>
        <dbReference type="Proteomes" id="UP000265520"/>
    </source>
</evidence>
<accession>A0A392TT18</accession>
<dbReference type="AlphaFoldDB" id="A0A392TT18"/>
<dbReference type="Proteomes" id="UP000265520">
    <property type="component" value="Unassembled WGS sequence"/>
</dbReference>
<comment type="caution">
    <text evidence="1">The sequence shown here is derived from an EMBL/GenBank/DDBJ whole genome shotgun (WGS) entry which is preliminary data.</text>
</comment>
<organism evidence="1 2">
    <name type="scientific">Trifolium medium</name>
    <dbReference type="NCBI Taxonomy" id="97028"/>
    <lineage>
        <taxon>Eukaryota</taxon>
        <taxon>Viridiplantae</taxon>
        <taxon>Streptophyta</taxon>
        <taxon>Embryophyta</taxon>
        <taxon>Tracheophyta</taxon>
        <taxon>Spermatophyta</taxon>
        <taxon>Magnoliopsida</taxon>
        <taxon>eudicotyledons</taxon>
        <taxon>Gunneridae</taxon>
        <taxon>Pentapetalae</taxon>
        <taxon>rosids</taxon>
        <taxon>fabids</taxon>
        <taxon>Fabales</taxon>
        <taxon>Fabaceae</taxon>
        <taxon>Papilionoideae</taxon>
        <taxon>50 kb inversion clade</taxon>
        <taxon>NPAAA clade</taxon>
        <taxon>Hologalegina</taxon>
        <taxon>IRL clade</taxon>
        <taxon>Trifolieae</taxon>
        <taxon>Trifolium</taxon>
    </lineage>
</organism>
<dbReference type="EMBL" id="LXQA010648038">
    <property type="protein sequence ID" value="MCI64039.1"/>
    <property type="molecule type" value="Genomic_DNA"/>
</dbReference>